<sequence>MDSLIIYGGKYGTTEDCAQKVAAQLDGEVVVSAVKDFSAEDLAAAKRVIVGTSIYAGSLNKEVADLLLSKRDLLLQKDFAFFVCGMRDYEESMNFIRESFDPELLQHAQAYAFLGGQYQFDKMNFFEKQVIKMVTKKEGNPVSGKENVSSLSEERLAAFINQL</sequence>
<dbReference type="PANTHER" id="PTHR38030:SF2">
    <property type="entry name" value="PROTOPORPHYRINOGEN IX DEHYDROGENASE [QUINONE]"/>
    <property type="match status" value="1"/>
</dbReference>
<reference evidence="2 3" key="1">
    <citation type="submission" date="2019-05" db="EMBL/GenBank/DDBJ databases">
        <title>Culicoidintestinum kansasii gen. nov., sp. nov. from the gastrointestinal tract of the biting midge, Culicoides sonorensis.</title>
        <authorList>
            <person name="Neupane S."/>
            <person name="Ghosh A."/>
            <person name="Gunther S."/>
            <person name="Martin K."/>
            <person name="Zurek L."/>
        </authorList>
    </citation>
    <scope>NUCLEOTIDE SEQUENCE [LARGE SCALE GENOMIC DNA]</scope>
    <source>
        <strain evidence="2 3">CS-1</strain>
    </source>
</reference>
<dbReference type="GO" id="GO:0006783">
    <property type="term" value="P:heme biosynthetic process"/>
    <property type="evidence" value="ECO:0007669"/>
    <property type="project" value="TreeGrafter"/>
</dbReference>
<dbReference type="SUPFAM" id="SSF52218">
    <property type="entry name" value="Flavoproteins"/>
    <property type="match status" value="1"/>
</dbReference>
<evidence type="ECO:0000313" key="2">
    <source>
        <dbReference type="EMBL" id="TLG73839.1"/>
    </source>
</evidence>
<dbReference type="Gene3D" id="3.40.50.360">
    <property type="match status" value="1"/>
</dbReference>
<comment type="caution">
    <text evidence="2">The sequence shown here is derived from an EMBL/GenBank/DDBJ whole genome shotgun (WGS) entry which is preliminary data.</text>
</comment>
<dbReference type="InterPro" id="IPR052200">
    <property type="entry name" value="Protoporphyrinogen_IX_DH"/>
</dbReference>
<dbReference type="EMBL" id="VBWP01000005">
    <property type="protein sequence ID" value="TLG73839.1"/>
    <property type="molecule type" value="Genomic_DNA"/>
</dbReference>
<dbReference type="InterPro" id="IPR026816">
    <property type="entry name" value="Flavodoxin_dom"/>
</dbReference>
<dbReference type="Proteomes" id="UP000306912">
    <property type="component" value="Unassembled WGS sequence"/>
</dbReference>
<dbReference type="OrthoDB" id="2146857at2"/>
<gene>
    <name evidence="2" type="ORF">FEZ08_06810</name>
</gene>
<dbReference type="AlphaFoldDB" id="A0A5R8QB80"/>
<dbReference type="InterPro" id="IPR029039">
    <property type="entry name" value="Flavoprotein-like_sf"/>
</dbReference>
<protein>
    <recommendedName>
        <fullName evidence="1">Flavodoxin-like domain-containing protein</fullName>
    </recommendedName>
</protein>
<proteinExistence type="predicted"/>
<dbReference type="GO" id="GO:0016651">
    <property type="term" value="F:oxidoreductase activity, acting on NAD(P)H"/>
    <property type="evidence" value="ECO:0007669"/>
    <property type="project" value="UniProtKB-ARBA"/>
</dbReference>
<feature type="domain" description="Flavodoxin-like" evidence="1">
    <location>
        <begin position="3"/>
        <end position="163"/>
    </location>
</feature>
<dbReference type="RefSeq" id="WP_138190976.1">
    <property type="nucleotide sequence ID" value="NZ_VBWP01000005.1"/>
</dbReference>
<dbReference type="Pfam" id="PF12724">
    <property type="entry name" value="Flavodoxin_5"/>
    <property type="match status" value="1"/>
</dbReference>
<dbReference type="PROSITE" id="PS50902">
    <property type="entry name" value="FLAVODOXIN_LIKE"/>
    <property type="match status" value="1"/>
</dbReference>
<keyword evidence="3" id="KW-1185">Reference proteome</keyword>
<evidence type="ECO:0000313" key="3">
    <source>
        <dbReference type="Proteomes" id="UP000306912"/>
    </source>
</evidence>
<name>A0A5R8QB80_9FIRM</name>
<organism evidence="2 3">
    <name type="scientific">Culicoidibacter larvae</name>
    <dbReference type="NCBI Taxonomy" id="2579976"/>
    <lineage>
        <taxon>Bacteria</taxon>
        <taxon>Bacillati</taxon>
        <taxon>Bacillota</taxon>
        <taxon>Culicoidibacteria</taxon>
        <taxon>Culicoidibacterales</taxon>
        <taxon>Culicoidibacteraceae</taxon>
        <taxon>Culicoidibacter</taxon>
    </lineage>
</organism>
<evidence type="ECO:0000259" key="1">
    <source>
        <dbReference type="PROSITE" id="PS50902"/>
    </source>
</evidence>
<accession>A0A5R8QB80</accession>
<dbReference type="GO" id="GO:0070819">
    <property type="term" value="F:menaquinone-dependent protoporphyrinogen oxidase activity"/>
    <property type="evidence" value="ECO:0007669"/>
    <property type="project" value="TreeGrafter"/>
</dbReference>
<dbReference type="PANTHER" id="PTHR38030">
    <property type="entry name" value="PROTOPORPHYRINOGEN IX DEHYDROGENASE [MENAQUINONE]"/>
    <property type="match status" value="1"/>
</dbReference>
<dbReference type="InParanoid" id="A0A5R8QB80"/>
<dbReference type="InterPro" id="IPR008254">
    <property type="entry name" value="Flavodoxin/NO_synth"/>
</dbReference>
<dbReference type="GO" id="GO:0010181">
    <property type="term" value="F:FMN binding"/>
    <property type="evidence" value="ECO:0007669"/>
    <property type="project" value="InterPro"/>
</dbReference>